<evidence type="ECO:0000256" key="4">
    <source>
        <dbReference type="ARBA" id="ARBA00022475"/>
    </source>
</evidence>
<keyword evidence="9 10" id="KW-0472">Membrane</keyword>
<dbReference type="SUPFAM" id="SSF103054">
    <property type="entry name" value="General secretion pathway protein M, EpsM"/>
    <property type="match status" value="1"/>
</dbReference>
<dbReference type="EMBL" id="JAMGZJ010000078">
    <property type="protein sequence ID" value="MCU6670867.1"/>
    <property type="molecule type" value="Genomic_DNA"/>
</dbReference>
<dbReference type="GO" id="GO:0005886">
    <property type="term" value="C:plasma membrane"/>
    <property type="evidence" value="ECO:0007669"/>
    <property type="project" value="UniProtKB-SubCell"/>
</dbReference>
<keyword evidence="3" id="KW-0813">Transport</keyword>
<evidence type="ECO:0000256" key="6">
    <source>
        <dbReference type="ARBA" id="ARBA00022692"/>
    </source>
</evidence>
<evidence type="ECO:0000313" key="11">
    <source>
        <dbReference type="EMBL" id="MCU6670867.1"/>
    </source>
</evidence>
<evidence type="ECO:0000256" key="10">
    <source>
        <dbReference type="SAM" id="Phobius"/>
    </source>
</evidence>
<evidence type="ECO:0000256" key="2">
    <source>
        <dbReference type="ARBA" id="ARBA00010637"/>
    </source>
</evidence>
<protein>
    <submittedName>
        <fullName evidence="11">Type II secretion system protein M</fullName>
    </submittedName>
</protein>
<proteinExistence type="inferred from homology"/>
<keyword evidence="12" id="KW-1185">Reference proteome</keyword>
<dbReference type="Proteomes" id="UP001061282">
    <property type="component" value="Unassembled WGS sequence"/>
</dbReference>
<dbReference type="AlphaFoldDB" id="A0A9J6QKQ0"/>
<feature type="transmembrane region" description="Helical" evidence="10">
    <location>
        <begin position="21"/>
        <end position="40"/>
    </location>
</feature>
<keyword evidence="5" id="KW-0997">Cell inner membrane</keyword>
<dbReference type="InterPro" id="IPR023229">
    <property type="entry name" value="T2SS_M_periplasmic_sf"/>
</dbReference>
<evidence type="ECO:0000256" key="8">
    <source>
        <dbReference type="ARBA" id="ARBA00022989"/>
    </source>
</evidence>
<dbReference type="InterPro" id="IPR007690">
    <property type="entry name" value="T2SS_GspM"/>
</dbReference>
<evidence type="ECO:0000313" key="12">
    <source>
        <dbReference type="Proteomes" id="UP001061282"/>
    </source>
</evidence>
<organism evidence="11 12">
    <name type="scientific">Silvania confinis</name>
    <dbReference type="NCBI Taxonomy" id="2926470"/>
    <lineage>
        <taxon>Bacteria</taxon>
        <taxon>Pseudomonadati</taxon>
        <taxon>Pseudomonadota</taxon>
        <taxon>Gammaproteobacteria</taxon>
        <taxon>Enterobacterales</taxon>
        <taxon>Enterobacteriaceae</taxon>
        <taxon>Silvania</taxon>
    </lineage>
</organism>
<dbReference type="GO" id="GO:0015628">
    <property type="term" value="P:protein secretion by the type II secretion system"/>
    <property type="evidence" value="ECO:0007669"/>
    <property type="project" value="InterPro"/>
</dbReference>
<dbReference type="Gene3D" id="3.30.1360.100">
    <property type="entry name" value="General secretion pathway protein M, EpsM"/>
    <property type="match status" value="1"/>
</dbReference>
<keyword evidence="6 10" id="KW-0812">Transmembrane</keyword>
<evidence type="ECO:0000256" key="5">
    <source>
        <dbReference type="ARBA" id="ARBA00022519"/>
    </source>
</evidence>
<keyword evidence="4" id="KW-1003">Cell membrane</keyword>
<evidence type="ECO:0000256" key="3">
    <source>
        <dbReference type="ARBA" id="ARBA00022448"/>
    </source>
</evidence>
<reference evidence="11" key="1">
    <citation type="submission" date="2022-05" db="EMBL/GenBank/DDBJ databases">
        <title>Description of a novel species of Leclercia; Leclercia tamurae and the Proposal for a Novel Genus Silvania gen. nov. Containing Two Novel Species Silvania hatchlandensis sp. nov. and Silvania confinis sp. nov. Isolated from the Rhizosphere of Oak.</title>
        <authorList>
            <person name="Maddock D.W."/>
            <person name="Brady C.L."/>
            <person name="Denman S."/>
            <person name="Arnold D."/>
        </authorList>
    </citation>
    <scope>NUCLEOTIDE SEQUENCE</scope>
    <source>
        <strain evidence="11">H4N4</strain>
    </source>
</reference>
<dbReference type="RefSeq" id="WP_271269382.1">
    <property type="nucleotide sequence ID" value="NZ_JAMGZJ010000078.1"/>
</dbReference>
<comment type="caution">
    <text evidence="11">The sequence shown here is derived from an EMBL/GenBank/DDBJ whole genome shotgun (WGS) entry which is preliminary data.</text>
</comment>
<name>A0A9J6QKQ0_9ENTR</name>
<evidence type="ECO:0000256" key="7">
    <source>
        <dbReference type="ARBA" id="ARBA00022927"/>
    </source>
</evidence>
<accession>A0A9J6QKQ0</accession>
<evidence type="ECO:0000256" key="1">
    <source>
        <dbReference type="ARBA" id="ARBA00004377"/>
    </source>
</evidence>
<keyword evidence="8 10" id="KW-1133">Transmembrane helix</keyword>
<sequence length="161" mass="18418">MKVKVAQLKARYQQYSARERNLIALCSAALCCAGLYYAALMPLDTMIASSQSTLARQQETLRWMRDEIQKNHLQVQQLKTSNPRSAVENSAHEINLTLNDVRQEGQSLHFAINRVNVYVLKNWLREMNLTTGVRLEKMTMTPADHVSDVKVEIQLTWKTGV</sequence>
<gene>
    <name evidence="11" type="ORF">M8013_19240</name>
</gene>
<evidence type="ECO:0000256" key="9">
    <source>
        <dbReference type="ARBA" id="ARBA00023136"/>
    </source>
</evidence>
<comment type="subcellular location">
    <subcellularLocation>
        <location evidence="1">Cell inner membrane</location>
        <topology evidence="1">Single-pass membrane protein</topology>
    </subcellularLocation>
</comment>
<comment type="similarity">
    <text evidence="2">Belongs to the GSP M family.</text>
</comment>
<dbReference type="GO" id="GO:0015627">
    <property type="term" value="C:type II protein secretion system complex"/>
    <property type="evidence" value="ECO:0007669"/>
    <property type="project" value="InterPro"/>
</dbReference>
<dbReference type="Pfam" id="PF04612">
    <property type="entry name" value="T2SSM"/>
    <property type="match status" value="1"/>
</dbReference>
<keyword evidence="7" id="KW-0653">Protein transport</keyword>